<name>E7FSQ4_9LACO</name>
<protein>
    <submittedName>
        <fullName evidence="2">Uncharacterized protein</fullName>
    </submittedName>
</protein>
<evidence type="ECO:0000256" key="1">
    <source>
        <dbReference type="SAM" id="MobiDB-lite"/>
    </source>
</evidence>
<evidence type="ECO:0000313" key="2">
    <source>
        <dbReference type="EMBL" id="EFZ33937.1"/>
    </source>
</evidence>
<dbReference type="EMBL" id="ACGS02000047">
    <property type="protein sequence ID" value="EFZ33937.1"/>
    <property type="molecule type" value="Genomic_DNA"/>
</dbReference>
<accession>E7FSQ4</accession>
<dbReference type="AlphaFoldDB" id="E7FSQ4"/>
<dbReference type="HOGENOM" id="CLU_2752830_0_0_9"/>
<feature type="region of interest" description="Disordered" evidence="1">
    <location>
        <begin position="20"/>
        <end position="40"/>
    </location>
</feature>
<organism evidence="2 3">
    <name type="scientific">Ligilactobacillus ruminis ATCC 25644</name>
    <dbReference type="NCBI Taxonomy" id="525362"/>
    <lineage>
        <taxon>Bacteria</taxon>
        <taxon>Bacillati</taxon>
        <taxon>Bacillota</taxon>
        <taxon>Bacilli</taxon>
        <taxon>Lactobacillales</taxon>
        <taxon>Lactobacillaceae</taxon>
        <taxon>Ligilactobacillus</taxon>
    </lineage>
</organism>
<dbReference type="Proteomes" id="UP000004099">
    <property type="component" value="Unassembled WGS sequence"/>
</dbReference>
<sequence>MPFKYTDEMLKNMQYQGCRTMPVSRTDKGNPKKRQHDAARQQLNAEIKQVLKKRQCEEGKQRKREKYKGY</sequence>
<gene>
    <name evidence="2" type="ORF">HMPREF0542_11931</name>
</gene>
<comment type="caution">
    <text evidence="2">The sequence shown here is derived from an EMBL/GenBank/DDBJ whole genome shotgun (WGS) entry which is preliminary data.</text>
</comment>
<proteinExistence type="predicted"/>
<evidence type="ECO:0000313" key="3">
    <source>
        <dbReference type="Proteomes" id="UP000004099"/>
    </source>
</evidence>
<reference evidence="2 3" key="1">
    <citation type="submission" date="2011-01" db="EMBL/GenBank/DDBJ databases">
        <authorList>
            <person name="Muzny D."/>
            <person name="Qin X."/>
            <person name="Buhay C."/>
            <person name="Dugan-Rocha S."/>
            <person name="Ding Y."/>
            <person name="Chen G."/>
            <person name="Hawes A."/>
            <person name="Holder M."/>
            <person name="Jhangiani S."/>
            <person name="Johnson A."/>
            <person name="Khan Z."/>
            <person name="Li Z."/>
            <person name="Liu W."/>
            <person name="Liu X."/>
            <person name="Perez L."/>
            <person name="Shen H."/>
            <person name="Wang Q."/>
            <person name="Watt J."/>
            <person name="Xi L."/>
            <person name="Xin Y."/>
            <person name="Zhou J."/>
            <person name="Deng J."/>
            <person name="Jiang H."/>
            <person name="Liu Y."/>
            <person name="Qu J."/>
            <person name="Song X.-Z."/>
            <person name="Zhang L."/>
            <person name="Villasana D."/>
            <person name="Johnson A."/>
            <person name="Liu J."/>
            <person name="Liyanage D."/>
            <person name="Lorensuhewa L."/>
            <person name="Robinson T."/>
            <person name="Song A."/>
            <person name="Song B.-B."/>
            <person name="Dinh H."/>
            <person name="Thornton R."/>
            <person name="Coyle M."/>
            <person name="Francisco L."/>
            <person name="Jackson L."/>
            <person name="Javaid M."/>
            <person name="Korchina V."/>
            <person name="Kovar C."/>
            <person name="Mata R."/>
            <person name="Mathew T."/>
            <person name="Ngo R."/>
            <person name="Nguyen L."/>
            <person name="Nguyen N."/>
            <person name="Okwuonu G."/>
            <person name="Ongeri F."/>
            <person name="Pham C."/>
            <person name="Simmons D."/>
            <person name="Wilczek-Boney K."/>
            <person name="Hale W."/>
            <person name="Jakkamsetti A."/>
            <person name="Pham P."/>
            <person name="Ruth R."/>
            <person name="San Lucas F."/>
            <person name="Warren J."/>
            <person name="Zhang J."/>
            <person name="Zhao Z."/>
            <person name="Zhou C."/>
            <person name="Zhu D."/>
            <person name="Lee S."/>
            <person name="Bess C."/>
            <person name="Blankenburg K."/>
            <person name="Forbes L."/>
            <person name="Fu Q."/>
            <person name="Gubbala S."/>
            <person name="Hirani K."/>
            <person name="Jayaseelan J.C."/>
            <person name="Lara F."/>
            <person name="Munidasa M."/>
            <person name="Palculict T."/>
            <person name="Patil S."/>
            <person name="Pu L.-L."/>
            <person name="Saada N."/>
            <person name="Tang L."/>
            <person name="Weissenberger G."/>
            <person name="Zhu Y."/>
            <person name="Hemphill L."/>
            <person name="Shang Y."/>
            <person name="Youmans B."/>
            <person name="Ayvaz T."/>
            <person name="Ross M."/>
            <person name="Santibanez J."/>
            <person name="Aqrawi P."/>
            <person name="Gross S."/>
            <person name="Joshi V."/>
            <person name="Fowler G."/>
            <person name="Nazareth L."/>
            <person name="Reid J."/>
            <person name="Worley K."/>
            <person name="Petrosino J."/>
            <person name="Highlander S."/>
            <person name="Gibbs R."/>
        </authorList>
    </citation>
    <scope>NUCLEOTIDE SEQUENCE [LARGE SCALE GENOMIC DNA]</scope>
    <source>
        <strain evidence="2 3">ATCC 25644</strain>
    </source>
</reference>